<dbReference type="InterPro" id="IPR018492">
    <property type="entry name" value="Ribosomal_eL8/Nhp2"/>
</dbReference>
<dbReference type="GO" id="GO:0001682">
    <property type="term" value="P:tRNA 5'-leader removal"/>
    <property type="evidence" value="ECO:0007669"/>
    <property type="project" value="UniProtKB-UniRule"/>
</dbReference>
<dbReference type="GO" id="GO:1990904">
    <property type="term" value="C:ribonucleoprotein complex"/>
    <property type="evidence" value="ECO:0007669"/>
    <property type="project" value="UniProtKB-KW"/>
</dbReference>
<evidence type="ECO:0000313" key="15">
    <source>
        <dbReference type="Proteomes" id="UP000317265"/>
    </source>
</evidence>
<evidence type="ECO:0000256" key="5">
    <source>
        <dbReference type="ARBA" id="ARBA00022730"/>
    </source>
</evidence>
<gene>
    <name evidence="9" type="primary">rpl7ae</name>
    <name evidence="13" type="ORF">DSO09_04570</name>
    <name evidence="12" type="ORF">EF809_05575</name>
</gene>
<comment type="subcellular location">
    <subcellularLocation>
        <location evidence="1 9">Cytoplasm</location>
    </subcellularLocation>
</comment>
<evidence type="ECO:0000259" key="11">
    <source>
        <dbReference type="Pfam" id="PF01248"/>
    </source>
</evidence>
<dbReference type="Gene3D" id="3.30.1330.30">
    <property type="match status" value="1"/>
</dbReference>
<comment type="caution">
    <text evidence="13">The sequence shown here is derived from an EMBL/GenBank/DDBJ whole genome shotgun (WGS) entry which is preliminary data.</text>
</comment>
<comment type="function">
    <text evidence="9">Multifunctional RNA-binding protein that recognizes the K-turn motif in ribosomal RNA, the RNA component of RNase P, box H/ACA, box C/D and box C'/D' sRNAs.</text>
</comment>
<evidence type="ECO:0000313" key="14">
    <source>
        <dbReference type="Proteomes" id="UP000316080"/>
    </source>
</evidence>
<dbReference type="GO" id="GO:0005737">
    <property type="term" value="C:cytoplasm"/>
    <property type="evidence" value="ECO:0007669"/>
    <property type="project" value="UniProtKB-SubCell"/>
</dbReference>
<evidence type="ECO:0000313" key="12">
    <source>
        <dbReference type="EMBL" id="RZN55428.1"/>
    </source>
</evidence>
<dbReference type="InterPro" id="IPR004038">
    <property type="entry name" value="Ribosomal_eL8/eL30/eS12/Gad45"/>
</dbReference>
<dbReference type="NCBIfam" id="TIGR03677">
    <property type="entry name" value="eL8_ribo"/>
    <property type="match status" value="1"/>
</dbReference>
<evidence type="ECO:0000256" key="3">
    <source>
        <dbReference type="ARBA" id="ARBA00022490"/>
    </source>
</evidence>
<dbReference type="InterPro" id="IPR029064">
    <property type="entry name" value="Ribosomal_eL30-like_sf"/>
</dbReference>
<keyword evidence="6 9" id="KW-0694">RNA-binding</keyword>
<comment type="similarity">
    <text evidence="2 9">Belongs to the eukaryotic ribosomal protein eL8 family.</text>
</comment>
<dbReference type="PRINTS" id="PR00881">
    <property type="entry name" value="L7ARS6FAMILY"/>
</dbReference>
<evidence type="ECO:0000256" key="7">
    <source>
        <dbReference type="ARBA" id="ARBA00022980"/>
    </source>
</evidence>
<keyword evidence="5 9" id="KW-0699">rRNA-binding</keyword>
<dbReference type="EMBL" id="QNVI01000052">
    <property type="protein sequence ID" value="TDA38429.1"/>
    <property type="molecule type" value="Genomic_DNA"/>
</dbReference>
<dbReference type="PANTHER" id="PTHR11843">
    <property type="entry name" value="40S RIBOSOMAL PROTEIN S12"/>
    <property type="match status" value="1"/>
</dbReference>
<comment type="subunit">
    <text evidence="9">Part of the 50S ribosomal subunit. Probably part of the RNase P complex.</text>
</comment>
<protein>
    <recommendedName>
        <fullName evidence="9">Large ribosomal subunit protein eL8</fullName>
    </recommendedName>
</protein>
<sequence length="159" mass="17750">MSKTPIYVRFNVPPELMERTYECIKLAAETGKIKKGVNESTKAVERGLAKFLVIAQDVDPQEIVAHLPLLAEEKKVPYSYVDSKVKLGQYAGIEVAASSVVIIDPGKAKPLMDEIIAKVTEIRKGTTAEVTKPEQEAKEEKPKEEKPKRKKKSEESQKK</sequence>
<evidence type="ECO:0000256" key="8">
    <source>
        <dbReference type="ARBA" id="ARBA00023274"/>
    </source>
</evidence>
<dbReference type="GO" id="GO:0019843">
    <property type="term" value="F:rRNA binding"/>
    <property type="evidence" value="ECO:0007669"/>
    <property type="project" value="UniProtKB-KW"/>
</dbReference>
<proteinExistence type="inferred from homology"/>
<dbReference type="HAMAP" id="MF_00326">
    <property type="entry name" value="Ribosomal_eL8"/>
    <property type="match status" value="1"/>
</dbReference>
<evidence type="ECO:0000256" key="6">
    <source>
        <dbReference type="ARBA" id="ARBA00022884"/>
    </source>
</evidence>
<dbReference type="Proteomes" id="UP000316080">
    <property type="component" value="Unassembled WGS sequence"/>
</dbReference>
<dbReference type="AlphaFoldDB" id="A0A523BBV5"/>
<feature type="domain" description="Ribosomal protein eL8/eL30/eS12/Gadd45" evidence="11">
    <location>
        <begin position="20"/>
        <end position="109"/>
    </location>
</feature>
<evidence type="ECO:0000256" key="1">
    <source>
        <dbReference type="ARBA" id="ARBA00004496"/>
    </source>
</evidence>
<dbReference type="PROSITE" id="PS01082">
    <property type="entry name" value="RIBOSOMAL_L7AE"/>
    <property type="match status" value="1"/>
</dbReference>
<dbReference type="GO" id="GO:0005840">
    <property type="term" value="C:ribosome"/>
    <property type="evidence" value="ECO:0007669"/>
    <property type="project" value="UniProtKB-KW"/>
</dbReference>
<dbReference type="Proteomes" id="UP000317265">
    <property type="component" value="Unassembled WGS sequence"/>
</dbReference>
<reference evidence="12 14" key="2">
    <citation type="journal article" date="2019" name="Nat. Microbiol.">
        <title>Wide diversity of methane and short-chain alkane metabolisms in uncultured archaea.</title>
        <authorList>
            <person name="Borrel G."/>
            <person name="Adam P.S."/>
            <person name="McKay L.J."/>
            <person name="Chen L.X."/>
            <person name="Sierra-Garcia I.N."/>
            <person name="Sieber C.M."/>
            <person name="Letourneur Q."/>
            <person name="Ghozlane A."/>
            <person name="Andersen G.L."/>
            <person name="Li W.J."/>
            <person name="Hallam S.J."/>
            <person name="Muyzer G."/>
            <person name="de Oliveira V.M."/>
            <person name="Inskeep W.P."/>
            <person name="Banfield J.F."/>
            <person name="Gribaldo S."/>
        </authorList>
    </citation>
    <scope>NUCLEOTIDE SEQUENCE [LARGE SCALE GENOMIC DNA]</scope>
    <source>
        <strain evidence="12">Verst-YHS</strain>
    </source>
</reference>
<evidence type="ECO:0000256" key="2">
    <source>
        <dbReference type="ARBA" id="ARBA00007337"/>
    </source>
</evidence>
<keyword evidence="3 9" id="KW-0963">Cytoplasm</keyword>
<dbReference type="GO" id="GO:0003735">
    <property type="term" value="F:structural constituent of ribosome"/>
    <property type="evidence" value="ECO:0007669"/>
    <property type="project" value="InterPro"/>
</dbReference>
<dbReference type="EMBL" id="RXIH01000044">
    <property type="protein sequence ID" value="RZN55428.1"/>
    <property type="molecule type" value="Genomic_DNA"/>
</dbReference>
<dbReference type="InterPro" id="IPR022481">
    <property type="entry name" value="Ribosomal_eL8_arc"/>
</dbReference>
<keyword evidence="8 9" id="KW-0687">Ribonucleoprotein</keyword>
<dbReference type="GO" id="GO:0006412">
    <property type="term" value="P:translation"/>
    <property type="evidence" value="ECO:0007669"/>
    <property type="project" value="UniProtKB-UniRule"/>
</dbReference>
<dbReference type="SUPFAM" id="SSF55315">
    <property type="entry name" value="L30e-like"/>
    <property type="match status" value="1"/>
</dbReference>
<evidence type="ECO:0000256" key="10">
    <source>
        <dbReference type="SAM" id="MobiDB-lite"/>
    </source>
</evidence>
<keyword evidence="4 9" id="KW-0819">tRNA processing</keyword>
<dbReference type="Pfam" id="PF01248">
    <property type="entry name" value="Ribosomal_L7Ae"/>
    <property type="match status" value="1"/>
</dbReference>
<name>A0A523BBV5_9CREN</name>
<dbReference type="GO" id="GO:0042254">
    <property type="term" value="P:ribosome biogenesis"/>
    <property type="evidence" value="ECO:0007669"/>
    <property type="project" value="InterPro"/>
</dbReference>
<organism evidence="13 15">
    <name type="scientific">Thermoproteota archaeon</name>
    <dbReference type="NCBI Taxonomy" id="2056631"/>
    <lineage>
        <taxon>Archaea</taxon>
        <taxon>Thermoproteota</taxon>
    </lineage>
</organism>
<dbReference type="InterPro" id="IPR004037">
    <property type="entry name" value="Ribosomal_eL8-like_CS"/>
</dbReference>
<dbReference type="FunFam" id="3.30.1330.30:FF:000020">
    <property type="entry name" value="50S ribosomal protein L7Ae"/>
    <property type="match status" value="1"/>
</dbReference>
<keyword evidence="7 9" id="KW-0689">Ribosomal protein</keyword>
<evidence type="ECO:0000256" key="9">
    <source>
        <dbReference type="HAMAP-Rule" id="MF_00326"/>
    </source>
</evidence>
<evidence type="ECO:0000313" key="13">
    <source>
        <dbReference type="EMBL" id="TDA38429.1"/>
    </source>
</evidence>
<feature type="region of interest" description="Disordered" evidence="10">
    <location>
        <begin position="126"/>
        <end position="159"/>
    </location>
</feature>
<dbReference type="GO" id="GO:0004526">
    <property type="term" value="F:ribonuclease P activity"/>
    <property type="evidence" value="ECO:0007669"/>
    <property type="project" value="UniProtKB-UniRule"/>
</dbReference>
<evidence type="ECO:0000256" key="4">
    <source>
        <dbReference type="ARBA" id="ARBA00022694"/>
    </source>
</evidence>
<accession>A0A523BBV5</accession>
<dbReference type="PRINTS" id="PR00884">
    <property type="entry name" value="RIBOSOMALHS6"/>
</dbReference>
<reference evidence="13 15" key="1">
    <citation type="journal article" date="2019" name="Nat. Microbiol.">
        <title>Expanding anaerobic alkane metabolism in the domain of Archaea.</title>
        <authorList>
            <person name="Wang Y."/>
            <person name="Wegener G."/>
            <person name="Hou J."/>
            <person name="Wang F."/>
            <person name="Xiao X."/>
        </authorList>
    </citation>
    <scope>NUCLEOTIDE SEQUENCE [LARGE SCALE GENOMIC DNA]</scope>
    <source>
        <strain evidence="13">WYZ-LMO11</strain>
    </source>
</reference>